<dbReference type="CDD" id="cd10787">
    <property type="entry name" value="LamB_YcsF_like"/>
    <property type="match status" value="1"/>
</dbReference>
<dbReference type="EMBL" id="JACCBB010000001">
    <property type="protein sequence ID" value="NYD23660.1"/>
    <property type="molecule type" value="Genomic_DNA"/>
</dbReference>
<dbReference type="Pfam" id="PF03746">
    <property type="entry name" value="LamB_YcsF"/>
    <property type="match status" value="1"/>
</dbReference>
<proteinExistence type="predicted"/>
<dbReference type="SUPFAM" id="SSF88713">
    <property type="entry name" value="Glycoside hydrolase/deacetylase"/>
    <property type="match status" value="1"/>
</dbReference>
<evidence type="ECO:0000313" key="2">
    <source>
        <dbReference type="EMBL" id="NYD23660.1"/>
    </source>
</evidence>
<feature type="region of interest" description="Disordered" evidence="1">
    <location>
        <begin position="240"/>
        <end position="275"/>
    </location>
</feature>
<protein>
    <submittedName>
        <fullName evidence="2">UPF0271 protein</fullName>
    </submittedName>
</protein>
<sequence>MSGPGVRTLDLNCDLGESFGVYRYGADTEVMPLITSANIACGAHAGDPRTMRESVDLAVRHGVAIGAHVGLADREGFGRRAIAVGAQDVHDLCLAQIGALDAFVRAAGQRMAHVKPHGALYVMVNDQPELAQAVCAAVRAFDPRLALYALPGSALAAAARDAGLGVVEEFFADRPYQAGRVRMFGWTPEELGTPDVAAERAVQHLRTPALAGVGTVCVHSDSPAAAARLRALRAHLDRAGWTVAPPRPSRNPTGPATTPLSPRHVDEALQPAPSS</sequence>
<organism evidence="2 3">
    <name type="scientific">Kineococcus aurantiacus</name>
    <dbReference type="NCBI Taxonomy" id="37633"/>
    <lineage>
        <taxon>Bacteria</taxon>
        <taxon>Bacillati</taxon>
        <taxon>Actinomycetota</taxon>
        <taxon>Actinomycetes</taxon>
        <taxon>Kineosporiales</taxon>
        <taxon>Kineosporiaceae</taxon>
        <taxon>Kineococcus</taxon>
    </lineage>
</organism>
<dbReference type="InterPro" id="IPR005501">
    <property type="entry name" value="LamB/YcsF/PxpA-like"/>
</dbReference>
<dbReference type="PANTHER" id="PTHR30292:SF0">
    <property type="entry name" value="5-OXOPROLINASE SUBUNIT A"/>
    <property type="match status" value="1"/>
</dbReference>
<dbReference type="Proteomes" id="UP000521922">
    <property type="component" value="Unassembled WGS sequence"/>
</dbReference>
<gene>
    <name evidence="2" type="ORF">BJ968_003200</name>
</gene>
<comment type="caution">
    <text evidence="2">The sequence shown here is derived from an EMBL/GenBank/DDBJ whole genome shotgun (WGS) entry which is preliminary data.</text>
</comment>
<evidence type="ECO:0000313" key="3">
    <source>
        <dbReference type="Proteomes" id="UP000521922"/>
    </source>
</evidence>
<dbReference type="AlphaFoldDB" id="A0A7Y9J213"/>
<dbReference type="RefSeq" id="WP_179753537.1">
    <property type="nucleotide sequence ID" value="NZ_BAAAGN010000025.1"/>
</dbReference>
<dbReference type="PANTHER" id="PTHR30292">
    <property type="entry name" value="UNCHARACTERIZED PROTEIN YBGL-RELATED"/>
    <property type="match status" value="1"/>
</dbReference>
<dbReference type="NCBIfam" id="NF003814">
    <property type="entry name" value="PRK05406.1-3"/>
    <property type="match status" value="1"/>
</dbReference>
<name>A0A7Y9J213_9ACTN</name>
<dbReference type="Gene3D" id="3.20.20.370">
    <property type="entry name" value="Glycoside hydrolase/deacetylase"/>
    <property type="match status" value="1"/>
</dbReference>
<dbReference type="InterPro" id="IPR011330">
    <property type="entry name" value="Glyco_hydro/deAcase_b/a-brl"/>
</dbReference>
<keyword evidence="3" id="KW-1185">Reference proteome</keyword>
<dbReference type="GO" id="GO:0005975">
    <property type="term" value="P:carbohydrate metabolic process"/>
    <property type="evidence" value="ECO:0007669"/>
    <property type="project" value="InterPro"/>
</dbReference>
<reference evidence="2 3" key="1">
    <citation type="submission" date="2020-07" db="EMBL/GenBank/DDBJ databases">
        <title>Sequencing the genomes of 1000 actinobacteria strains.</title>
        <authorList>
            <person name="Klenk H.-P."/>
        </authorList>
    </citation>
    <scope>NUCLEOTIDE SEQUENCE [LARGE SCALE GENOMIC DNA]</scope>
    <source>
        <strain evidence="2 3">DSM 7487</strain>
    </source>
</reference>
<evidence type="ECO:0000256" key="1">
    <source>
        <dbReference type="SAM" id="MobiDB-lite"/>
    </source>
</evidence>
<accession>A0A7Y9J213</accession>
<feature type="compositionally biased region" description="Polar residues" evidence="1">
    <location>
        <begin position="250"/>
        <end position="260"/>
    </location>
</feature>